<comment type="caution">
    <text evidence="2">The sequence shown here is derived from an EMBL/GenBank/DDBJ whole genome shotgun (WGS) entry which is preliminary data.</text>
</comment>
<dbReference type="Proteomes" id="UP000299102">
    <property type="component" value="Unassembled WGS sequence"/>
</dbReference>
<evidence type="ECO:0000313" key="3">
    <source>
        <dbReference type="Proteomes" id="UP000299102"/>
    </source>
</evidence>
<evidence type="ECO:0000256" key="1">
    <source>
        <dbReference type="SAM" id="MobiDB-lite"/>
    </source>
</evidence>
<proteinExistence type="predicted"/>
<keyword evidence="3" id="KW-1185">Reference proteome</keyword>
<name>A0A4C1TJD9_EUMVA</name>
<sequence>MAVSKSKRFGEPLESRPSSRSLEESTSALPASWEEIGYLDEVHLMEGEKGDEVGSGPPEFSLTRRNEIAKAATSLPYSMKVCAEVPMGTTYRIPARLSRYYTLYVCRRRGDVRRNDMHDMQIQGFVMREHALSRRFVHVIRALAAGQGGRRCTPTEIIGRPQGRAAGVAVAASNAAVC</sequence>
<gene>
    <name evidence="2" type="ORF">EVAR_7939_1</name>
</gene>
<dbReference type="EMBL" id="BGZK01000059">
    <property type="protein sequence ID" value="GBP13700.1"/>
    <property type="molecule type" value="Genomic_DNA"/>
</dbReference>
<organism evidence="2 3">
    <name type="scientific">Eumeta variegata</name>
    <name type="common">Bagworm moth</name>
    <name type="synonym">Eumeta japonica</name>
    <dbReference type="NCBI Taxonomy" id="151549"/>
    <lineage>
        <taxon>Eukaryota</taxon>
        <taxon>Metazoa</taxon>
        <taxon>Ecdysozoa</taxon>
        <taxon>Arthropoda</taxon>
        <taxon>Hexapoda</taxon>
        <taxon>Insecta</taxon>
        <taxon>Pterygota</taxon>
        <taxon>Neoptera</taxon>
        <taxon>Endopterygota</taxon>
        <taxon>Lepidoptera</taxon>
        <taxon>Glossata</taxon>
        <taxon>Ditrysia</taxon>
        <taxon>Tineoidea</taxon>
        <taxon>Psychidae</taxon>
        <taxon>Oiketicinae</taxon>
        <taxon>Eumeta</taxon>
    </lineage>
</organism>
<feature type="region of interest" description="Disordered" evidence="1">
    <location>
        <begin position="1"/>
        <end position="28"/>
    </location>
</feature>
<evidence type="ECO:0000313" key="2">
    <source>
        <dbReference type="EMBL" id="GBP13700.1"/>
    </source>
</evidence>
<accession>A0A4C1TJD9</accession>
<dbReference type="AlphaFoldDB" id="A0A4C1TJD9"/>
<protein>
    <submittedName>
        <fullName evidence="2">Uncharacterized protein</fullName>
    </submittedName>
</protein>
<reference evidence="2 3" key="1">
    <citation type="journal article" date="2019" name="Commun. Biol.">
        <title>The bagworm genome reveals a unique fibroin gene that provides high tensile strength.</title>
        <authorList>
            <person name="Kono N."/>
            <person name="Nakamura H."/>
            <person name="Ohtoshi R."/>
            <person name="Tomita M."/>
            <person name="Numata K."/>
            <person name="Arakawa K."/>
        </authorList>
    </citation>
    <scope>NUCLEOTIDE SEQUENCE [LARGE SCALE GENOMIC DNA]</scope>
</reference>